<organism evidence="2">
    <name type="scientific">Streptomyces haneummycinicus</name>
    <dbReference type="NCBI Taxonomy" id="3074435"/>
    <lineage>
        <taxon>Bacteria</taxon>
        <taxon>Bacillati</taxon>
        <taxon>Actinomycetota</taxon>
        <taxon>Actinomycetes</taxon>
        <taxon>Kitasatosporales</taxon>
        <taxon>Streptomycetaceae</taxon>
        <taxon>Streptomyces</taxon>
    </lineage>
</organism>
<accession>A0AAT9HZF7</accession>
<evidence type="ECO:0000256" key="1">
    <source>
        <dbReference type="SAM" id="Phobius"/>
    </source>
</evidence>
<reference evidence="2" key="2">
    <citation type="submission" date="2024-07" db="EMBL/GenBank/DDBJ databases">
        <title>Streptomyces haneummycinica sp. nov., a new antibiotic-producing actinobacterium isolated from marine sediment.</title>
        <authorList>
            <person name="Uemura M."/>
            <person name="Hamada M."/>
            <person name="Hirano S."/>
            <person name="Kobayashi K."/>
            <person name="Ohshiro T."/>
            <person name="Kobayashi T."/>
            <person name="Terahara T."/>
        </authorList>
    </citation>
    <scope>NUCLEOTIDE SEQUENCE</scope>
    <source>
        <strain evidence="2">KM77-8</strain>
    </source>
</reference>
<keyword evidence="1" id="KW-0472">Membrane</keyword>
<feature type="transmembrane region" description="Helical" evidence="1">
    <location>
        <begin position="15"/>
        <end position="40"/>
    </location>
</feature>
<dbReference type="AlphaFoldDB" id="A0AAT9HZF7"/>
<dbReference type="EMBL" id="AP035768">
    <property type="protein sequence ID" value="BFO22339.1"/>
    <property type="molecule type" value="Genomic_DNA"/>
</dbReference>
<proteinExistence type="predicted"/>
<keyword evidence="1" id="KW-1133">Transmembrane helix</keyword>
<evidence type="ECO:0000313" key="2">
    <source>
        <dbReference type="EMBL" id="BFO22339.1"/>
    </source>
</evidence>
<protein>
    <submittedName>
        <fullName evidence="2">Uncharacterized protein</fullName>
    </submittedName>
</protein>
<sequence length="43" mass="4548">MTNPHPSPGHTRWGLLAAILGLPALALTAFLTLLALWILLADS</sequence>
<reference evidence="2" key="1">
    <citation type="submission" date="2024-06" db="EMBL/GenBank/DDBJ databases">
        <authorList>
            <consortium name="consrtm"/>
            <person name="Uemura M."/>
            <person name="Terahara T."/>
        </authorList>
    </citation>
    <scope>NUCLEOTIDE SEQUENCE</scope>
    <source>
        <strain evidence="2">KM77-8</strain>
    </source>
</reference>
<name>A0AAT9HZF7_9ACTN</name>
<keyword evidence="1" id="KW-0812">Transmembrane</keyword>
<gene>
    <name evidence="2" type="ORF">SHKM778_87270</name>
</gene>